<dbReference type="Proteomes" id="UP000297613">
    <property type="component" value="Unassembled WGS sequence"/>
</dbReference>
<organism evidence="1 2">
    <name type="scientific">Leptospira yasudae</name>
    <dbReference type="NCBI Taxonomy" id="2202201"/>
    <lineage>
        <taxon>Bacteria</taxon>
        <taxon>Pseudomonadati</taxon>
        <taxon>Spirochaetota</taxon>
        <taxon>Spirochaetia</taxon>
        <taxon>Leptospirales</taxon>
        <taxon>Leptospiraceae</taxon>
        <taxon>Leptospira</taxon>
    </lineage>
</organism>
<accession>A0A6N4QYA4</accession>
<dbReference type="AlphaFoldDB" id="A0A6N4QYA4"/>
<sequence length="70" mass="8436">MIISWEKIRHQHPKEEWKRLLEDVDASVEKKRWGVPAFLSGNREMQLNTGTFPIQKIDFAADLFRQRFHK</sequence>
<reference evidence="1 2" key="1">
    <citation type="journal article" date="2019" name="PLoS Negl. Trop. Dis.">
        <title>Revisiting the worldwide diversity of Leptospira species in the environment.</title>
        <authorList>
            <person name="Vincent A.T."/>
            <person name="Schiettekatte O."/>
            <person name="Bourhy P."/>
            <person name="Veyrier F.J."/>
            <person name="Picardeau M."/>
        </authorList>
    </citation>
    <scope>NUCLEOTIDE SEQUENCE [LARGE SCALE GENOMIC DNA]</scope>
    <source>
        <strain evidence="1 2">201702445</strain>
    </source>
</reference>
<dbReference type="NCBIfam" id="NF047682">
    <property type="entry name" value="LIC12628_fam"/>
    <property type="match status" value="1"/>
</dbReference>
<proteinExistence type="predicted"/>
<dbReference type="EMBL" id="RQGM01000002">
    <property type="protein sequence ID" value="TGL90072.1"/>
    <property type="molecule type" value="Genomic_DNA"/>
</dbReference>
<gene>
    <name evidence="1" type="ORF">EHQ83_00095</name>
</gene>
<protein>
    <submittedName>
        <fullName evidence="1">Uncharacterized protein</fullName>
    </submittedName>
</protein>
<name>A0A6N4QYA4_9LEPT</name>
<evidence type="ECO:0000313" key="2">
    <source>
        <dbReference type="Proteomes" id="UP000297613"/>
    </source>
</evidence>
<comment type="caution">
    <text evidence="1">The sequence shown here is derived from an EMBL/GenBank/DDBJ whole genome shotgun (WGS) entry which is preliminary data.</text>
</comment>
<evidence type="ECO:0000313" key="1">
    <source>
        <dbReference type="EMBL" id="TGL90072.1"/>
    </source>
</evidence>